<protein>
    <submittedName>
        <fullName evidence="2">Uncharacterized protein</fullName>
    </submittedName>
</protein>
<comment type="caution">
    <text evidence="2">The sequence shown here is derived from an EMBL/GenBank/DDBJ whole genome shotgun (WGS) entry which is preliminary data.</text>
</comment>
<accession>A0A317SNT7</accession>
<dbReference type="EMBL" id="PYWC01000038">
    <property type="protein sequence ID" value="PWW76112.1"/>
    <property type="molecule type" value="Genomic_DNA"/>
</dbReference>
<feature type="compositionally biased region" description="Polar residues" evidence="1">
    <location>
        <begin position="202"/>
        <end position="211"/>
    </location>
</feature>
<evidence type="ECO:0000256" key="1">
    <source>
        <dbReference type="SAM" id="MobiDB-lite"/>
    </source>
</evidence>
<dbReference type="Proteomes" id="UP000246991">
    <property type="component" value="Unassembled WGS sequence"/>
</dbReference>
<feature type="region of interest" description="Disordered" evidence="1">
    <location>
        <begin position="21"/>
        <end position="48"/>
    </location>
</feature>
<name>A0A317SNT7_9PEZI</name>
<proteinExistence type="predicted"/>
<dbReference type="OrthoDB" id="5422989at2759"/>
<feature type="region of interest" description="Disordered" evidence="1">
    <location>
        <begin position="191"/>
        <end position="232"/>
    </location>
</feature>
<evidence type="ECO:0000313" key="3">
    <source>
        <dbReference type="Proteomes" id="UP000246991"/>
    </source>
</evidence>
<organism evidence="2 3">
    <name type="scientific">Tuber magnatum</name>
    <name type="common">white Piedmont truffle</name>
    <dbReference type="NCBI Taxonomy" id="42249"/>
    <lineage>
        <taxon>Eukaryota</taxon>
        <taxon>Fungi</taxon>
        <taxon>Dikarya</taxon>
        <taxon>Ascomycota</taxon>
        <taxon>Pezizomycotina</taxon>
        <taxon>Pezizomycetes</taxon>
        <taxon>Pezizales</taxon>
        <taxon>Tuberaceae</taxon>
        <taxon>Tuber</taxon>
    </lineage>
</organism>
<sequence length="412" mass="45249">MSSSGIRFLPALTESGLREFLYPSTSTPMDEEPPSSPQPPSLAPENVTNIPPSPEVVLQCRHLASNILTFSDPTAQSHWVHELITLTFSLSSQLTASRNALHMEAERSADVQTTSDELRKNLAVTEEALAATVSMLTEQTAKVASARSSLRNRAAEIHAKDLEIQKMKESTKLSISANSVKNDKAVSGIVGCASGGRDRGGDSQTDVSTDSGEGAGNLVGRKSRSNVDSRGAHEVALEKALLEKTELLKEEERRAAGLRKLLNSAVEELGRLKTHLAEVTDTTRPPLPEIPRYRQEGLCTPTGRERLRLRNPNPANNNKDHRCKQTVPRQRTEWIFGEEAKRALSTAAPKTEAKEPFVVRINEGDTTWSHKRGDPFVRENQGTRYMTFPPEVAPKSYRPGAGRRRGNAFFAV</sequence>
<reference evidence="2 3" key="1">
    <citation type="submission" date="2018-03" db="EMBL/GenBank/DDBJ databases">
        <title>Genomes of Pezizomycetes fungi and the evolution of truffles.</title>
        <authorList>
            <person name="Murat C."/>
            <person name="Payen T."/>
            <person name="Noel B."/>
            <person name="Kuo A."/>
            <person name="Martin F.M."/>
        </authorList>
    </citation>
    <scope>NUCLEOTIDE SEQUENCE [LARGE SCALE GENOMIC DNA]</scope>
    <source>
        <strain evidence="2">091103-1</strain>
    </source>
</reference>
<keyword evidence="3" id="KW-1185">Reference proteome</keyword>
<evidence type="ECO:0000313" key="2">
    <source>
        <dbReference type="EMBL" id="PWW76112.1"/>
    </source>
</evidence>
<dbReference type="AlphaFoldDB" id="A0A317SNT7"/>
<gene>
    <name evidence="2" type="ORF">C7212DRAFT_344582</name>
</gene>